<feature type="region of interest" description="Disordered" evidence="1">
    <location>
        <begin position="36"/>
        <end position="122"/>
    </location>
</feature>
<comment type="caution">
    <text evidence="2">The sequence shown here is derived from an EMBL/GenBank/DDBJ whole genome shotgun (WGS) entry which is preliminary data.</text>
</comment>
<feature type="compositionally biased region" description="Basic and acidic residues" evidence="1">
    <location>
        <begin position="88"/>
        <end position="116"/>
    </location>
</feature>
<evidence type="ECO:0000256" key="1">
    <source>
        <dbReference type="SAM" id="MobiDB-lite"/>
    </source>
</evidence>
<gene>
    <name evidence="2" type="ORF">SAY87_007552</name>
</gene>
<reference evidence="2 3" key="1">
    <citation type="journal article" date="2023" name="Hortic Res">
        <title>Pangenome of water caltrop reveals structural variations and asymmetric subgenome divergence after allopolyploidization.</title>
        <authorList>
            <person name="Zhang X."/>
            <person name="Chen Y."/>
            <person name="Wang L."/>
            <person name="Yuan Y."/>
            <person name="Fang M."/>
            <person name="Shi L."/>
            <person name="Lu R."/>
            <person name="Comes H.P."/>
            <person name="Ma Y."/>
            <person name="Chen Y."/>
            <person name="Huang G."/>
            <person name="Zhou Y."/>
            <person name="Zheng Z."/>
            <person name="Qiu Y."/>
        </authorList>
    </citation>
    <scope>NUCLEOTIDE SEQUENCE [LARGE SCALE GENOMIC DNA]</scope>
    <source>
        <tissue evidence="2">Roots</tissue>
    </source>
</reference>
<feature type="compositionally biased region" description="Basic and acidic residues" evidence="1">
    <location>
        <begin position="71"/>
        <end position="81"/>
    </location>
</feature>
<sequence>MVLRWRRCSAVAVSEEEVSEEVTGINREGCRMMRHRDLSSRSTGAREATGDGPAVEDVFSSGNVGGGGVFRRSDRDKRQMEGCRVTRHRDLSSREDGGRRTRMREGERESRGRQLGEKIGNG</sequence>
<dbReference type="AlphaFoldDB" id="A0AAN7KMG6"/>
<evidence type="ECO:0000313" key="2">
    <source>
        <dbReference type="EMBL" id="KAK4765910.1"/>
    </source>
</evidence>
<evidence type="ECO:0000313" key="3">
    <source>
        <dbReference type="Proteomes" id="UP001345219"/>
    </source>
</evidence>
<name>A0AAN7KMG6_9MYRT</name>
<protein>
    <submittedName>
        <fullName evidence="2">Uncharacterized protein</fullName>
    </submittedName>
</protein>
<accession>A0AAN7KMG6</accession>
<dbReference type="EMBL" id="JAXIOK010000007">
    <property type="protein sequence ID" value="KAK4765910.1"/>
    <property type="molecule type" value="Genomic_DNA"/>
</dbReference>
<organism evidence="2 3">
    <name type="scientific">Trapa incisa</name>
    <dbReference type="NCBI Taxonomy" id="236973"/>
    <lineage>
        <taxon>Eukaryota</taxon>
        <taxon>Viridiplantae</taxon>
        <taxon>Streptophyta</taxon>
        <taxon>Embryophyta</taxon>
        <taxon>Tracheophyta</taxon>
        <taxon>Spermatophyta</taxon>
        <taxon>Magnoliopsida</taxon>
        <taxon>eudicotyledons</taxon>
        <taxon>Gunneridae</taxon>
        <taxon>Pentapetalae</taxon>
        <taxon>rosids</taxon>
        <taxon>malvids</taxon>
        <taxon>Myrtales</taxon>
        <taxon>Lythraceae</taxon>
        <taxon>Trapa</taxon>
    </lineage>
</organism>
<dbReference type="Proteomes" id="UP001345219">
    <property type="component" value="Chromosome 7"/>
</dbReference>
<keyword evidence="3" id="KW-1185">Reference proteome</keyword>
<proteinExistence type="predicted"/>